<sequence>MPVVAVAFASVSAAILPTIVAAIGFLLNPLVSAVSGRRDSYESLGALNGRDYVWQKAISYWQSEVTDLLHTLFGFGLYGHYSSGVSLTYYKLLSHAIVRDPEKTITVHNSFLQQLYDGGIAGWVLLTVALAWTAVRLSSHFRDWGNYAAAAGMAFTVVILCSMTEVLLHGTVITSFVLLVIVAAACQARPQVMANANSRRRPLFETRNSAESTTDGNRPR</sequence>
<feature type="transmembrane region" description="Helical" evidence="1">
    <location>
        <begin position="144"/>
        <end position="160"/>
    </location>
</feature>
<evidence type="ECO:0000313" key="2">
    <source>
        <dbReference type="EMBL" id="BBY78770.1"/>
    </source>
</evidence>
<evidence type="ECO:0000256" key="1">
    <source>
        <dbReference type="SAM" id="Phobius"/>
    </source>
</evidence>
<proteinExistence type="predicted"/>
<keyword evidence="1" id="KW-0472">Membrane</keyword>
<dbReference type="Proteomes" id="UP000466554">
    <property type="component" value="Chromosome"/>
</dbReference>
<dbReference type="AlphaFoldDB" id="A0A7I7UCF6"/>
<reference evidence="2 3" key="1">
    <citation type="journal article" date="2019" name="Emerg. Microbes Infect.">
        <title>Comprehensive subspecies identification of 175 nontuberculous mycobacteria species based on 7547 genomic profiles.</title>
        <authorList>
            <person name="Matsumoto Y."/>
            <person name="Kinjo T."/>
            <person name="Motooka D."/>
            <person name="Nabeya D."/>
            <person name="Jung N."/>
            <person name="Uechi K."/>
            <person name="Horii T."/>
            <person name="Iida T."/>
            <person name="Fujita J."/>
            <person name="Nakamura S."/>
        </authorList>
    </citation>
    <scope>NUCLEOTIDE SEQUENCE [LARGE SCALE GENOMIC DNA]</scope>
    <source>
        <strain evidence="2 3">JCM 6367</strain>
    </source>
</reference>
<name>A0A7I7UCF6_MYCPF</name>
<accession>A0A7I7UCF6</accession>
<protein>
    <submittedName>
        <fullName evidence="2">Uncharacterized protein</fullName>
    </submittedName>
</protein>
<keyword evidence="1" id="KW-0812">Transmembrane</keyword>
<keyword evidence="1" id="KW-1133">Transmembrane helix</keyword>
<evidence type="ECO:0000313" key="3">
    <source>
        <dbReference type="Proteomes" id="UP000466554"/>
    </source>
</evidence>
<feature type="transmembrane region" description="Helical" evidence="1">
    <location>
        <begin position="120"/>
        <end position="137"/>
    </location>
</feature>
<gene>
    <name evidence="2" type="ORF">MPRF_56690</name>
</gene>
<feature type="transmembrane region" description="Helical" evidence="1">
    <location>
        <begin position="166"/>
        <end position="186"/>
    </location>
</feature>
<dbReference type="EMBL" id="AP022598">
    <property type="protein sequence ID" value="BBY78770.1"/>
    <property type="molecule type" value="Genomic_DNA"/>
</dbReference>
<organism evidence="2 3">
    <name type="scientific">Mycolicibacterium parafortuitum</name>
    <name type="common">Mycobacterium parafortuitum</name>
    <dbReference type="NCBI Taxonomy" id="39692"/>
    <lineage>
        <taxon>Bacteria</taxon>
        <taxon>Bacillati</taxon>
        <taxon>Actinomycetota</taxon>
        <taxon>Actinomycetes</taxon>
        <taxon>Mycobacteriales</taxon>
        <taxon>Mycobacteriaceae</taxon>
        <taxon>Mycolicibacterium</taxon>
    </lineage>
</organism>